<comment type="caution">
    <text evidence="1">The sequence shown here is derived from an EMBL/GenBank/DDBJ whole genome shotgun (WGS) entry which is preliminary data.</text>
</comment>
<proteinExistence type="predicted"/>
<dbReference type="Pfam" id="PF18163">
    <property type="entry name" value="LD_cluster2"/>
    <property type="match status" value="1"/>
</dbReference>
<evidence type="ECO:0000313" key="1">
    <source>
        <dbReference type="EMBL" id="MXY33950.1"/>
    </source>
</evidence>
<accession>A0A6B0Y2F1</accession>
<organism evidence="1">
    <name type="scientific">Boseongicola sp. SB0664_bin_43</name>
    <dbReference type="NCBI Taxonomy" id="2604844"/>
    <lineage>
        <taxon>Bacteria</taxon>
        <taxon>Pseudomonadati</taxon>
        <taxon>Pseudomonadota</taxon>
        <taxon>Alphaproteobacteria</taxon>
        <taxon>Rhodobacterales</taxon>
        <taxon>Paracoccaceae</taxon>
        <taxon>Boseongicola</taxon>
    </lineage>
</organism>
<gene>
    <name evidence="1" type="ORF">F4Y60_07640</name>
</gene>
<sequence>MSWSVGISVSPCVDAAKIGYDDRQINRIVIRMAQYFLDQDMRVIFGHDWREDGVMRAVADFAAVVAARTAAEKEELRIGAQRPEDVVDEECRMVNLVATSVEALSHGAVAAGEESGNVLAVLSVDKIRDPAGWPEKLGTEPVEAERLRGLQMPETRAEELTVLRQWMTALLAPGCRICLGGKMHGFQGGEPGILEEAGLALDWGKPLYLLGGLGGATRAFIKSKKYAKNYESDRYWKSRNGLDRDAKVELFDTVDMEAALRLIAKGISACSQSSHPLWGQLGN</sequence>
<reference evidence="1" key="1">
    <citation type="submission" date="2019-09" db="EMBL/GenBank/DDBJ databases">
        <title>Characterisation of the sponge microbiome using genome-centric metagenomics.</title>
        <authorList>
            <person name="Engelberts J.P."/>
            <person name="Robbins S.J."/>
            <person name="De Goeij J.M."/>
            <person name="Aranda M."/>
            <person name="Bell S.C."/>
            <person name="Webster N.S."/>
        </authorList>
    </citation>
    <scope>NUCLEOTIDE SEQUENCE</scope>
    <source>
        <strain evidence="1">SB0664_bin_43</strain>
    </source>
</reference>
<dbReference type="AlphaFoldDB" id="A0A6B0Y2F1"/>
<dbReference type="InterPro" id="IPR041160">
    <property type="entry name" value="LD_cluster2"/>
</dbReference>
<dbReference type="EMBL" id="VXRY01000303">
    <property type="protein sequence ID" value="MXY33950.1"/>
    <property type="molecule type" value="Genomic_DNA"/>
</dbReference>
<protein>
    <submittedName>
        <fullName evidence="1">Uncharacterized protein</fullName>
    </submittedName>
</protein>
<name>A0A6B0Y2F1_9RHOB</name>